<dbReference type="GO" id="GO:0046872">
    <property type="term" value="F:metal ion binding"/>
    <property type="evidence" value="ECO:0007669"/>
    <property type="project" value="InterPro"/>
</dbReference>
<dbReference type="GO" id="GO:0016813">
    <property type="term" value="F:hydrolase activity, acting on carbon-nitrogen (but not peptide) bonds, in linear amidines"/>
    <property type="evidence" value="ECO:0007669"/>
    <property type="project" value="UniProtKB-ARBA"/>
</dbReference>
<evidence type="ECO:0008006" key="5">
    <source>
        <dbReference type="Google" id="ProtNLM"/>
    </source>
</evidence>
<proteinExistence type="inferred from homology"/>
<name>A0A0X3X7P9_STRVO</name>
<sequence>MSTSSTAQVELGTAVAYEHVYWDQAAVLAQVGLLDRALGGECAVSVAPFAELARRYGDELAVIWIDSHPDIGTPGAGPRGSDPLRRACPRHSGQRAPAARHRHPPENQWSRTPVCRYGAPAHSHSVKDMPLYTK</sequence>
<dbReference type="InterPro" id="IPR023696">
    <property type="entry name" value="Ureohydrolase_dom_sf"/>
</dbReference>
<dbReference type="Pfam" id="PF00491">
    <property type="entry name" value="Arginase"/>
    <property type="match status" value="1"/>
</dbReference>
<dbReference type="RefSeq" id="WP_059142983.1">
    <property type="nucleotide sequence ID" value="NZ_LLZJ01000073.1"/>
</dbReference>
<feature type="region of interest" description="Disordered" evidence="2">
    <location>
        <begin position="69"/>
        <end position="113"/>
    </location>
</feature>
<comment type="similarity">
    <text evidence="1">Belongs to the arginase family.</text>
</comment>
<feature type="compositionally biased region" description="Basic residues" evidence="2">
    <location>
        <begin position="87"/>
        <end position="103"/>
    </location>
</feature>
<comment type="caution">
    <text evidence="3">The sequence shown here is derived from an EMBL/GenBank/DDBJ whole genome shotgun (WGS) entry which is preliminary data.</text>
</comment>
<dbReference type="EMBL" id="LLZJ01000073">
    <property type="protein sequence ID" value="KUL64992.1"/>
    <property type="molecule type" value="Genomic_DNA"/>
</dbReference>
<dbReference type="PROSITE" id="PS51409">
    <property type="entry name" value="ARGINASE_2"/>
    <property type="match status" value="1"/>
</dbReference>
<evidence type="ECO:0000256" key="1">
    <source>
        <dbReference type="PROSITE-ProRule" id="PRU00742"/>
    </source>
</evidence>
<gene>
    <name evidence="3" type="ORF">ADL28_07845</name>
</gene>
<evidence type="ECO:0000313" key="4">
    <source>
        <dbReference type="Proteomes" id="UP000053413"/>
    </source>
</evidence>
<accession>A0A0X3X7P9</accession>
<evidence type="ECO:0000256" key="2">
    <source>
        <dbReference type="SAM" id="MobiDB-lite"/>
    </source>
</evidence>
<organism evidence="3 4">
    <name type="scientific">Streptomyces violaceusniger</name>
    <dbReference type="NCBI Taxonomy" id="68280"/>
    <lineage>
        <taxon>Bacteria</taxon>
        <taxon>Bacillati</taxon>
        <taxon>Actinomycetota</taxon>
        <taxon>Actinomycetes</taxon>
        <taxon>Kitasatosporales</taxon>
        <taxon>Streptomycetaceae</taxon>
        <taxon>Streptomyces</taxon>
        <taxon>Streptomyces violaceusniger group</taxon>
    </lineage>
</organism>
<dbReference type="AlphaFoldDB" id="A0A0X3X7P9"/>
<dbReference type="InterPro" id="IPR006035">
    <property type="entry name" value="Ureohydrolase"/>
</dbReference>
<dbReference type="Proteomes" id="UP000053413">
    <property type="component" value="Unassembled WGS sequence"/>
</dbReference>
<dbReference type="SUPFAM" id="SSF52768">
    <property type="entry name" value="Arginase/deacetylase"/>
    <property type="match status" value="1"/>
</dbReference>
<dbReference type="Gene3D" id="3.40.800.10">
    <property type="entry name" value="Ureohydrolase domain"/>
    <property type="match status" value="1"/>
</dbReference>
<reference evidence="4" key="1">
    <citation type="submission" date="2015-10" db="EMBL/GenBank/DDBJ databases">
        <authorList>
            <person name="Ju K.-S."/>
            <person name="Doroghazi J.R."/>
            <person name="Metcalf W.W."/>
        </authorList>
    </citation>
    <scope>NUCLEOTIDE SEQUENCE [LARGE SCALE GENOMIC DNA]</scope>
    <source>
        <strain evidence="4">NRRL F-8817</strain>
    </source>
</reference>
<evidence type="ECO:0000313" key="3">
    <source>
        <dbReference type="EMBL" id="KUL64992.1"/>
    </source>
</evidence>
<protein>
    <recommendedName>
        <fullName evidence="5">Arginase</fullName>
    </recommendedName>
</protein>